<protein>
    <submittedName>
        <fullName evidence="2">Acetylcholinesterase</fullName>
    </submittedName>
</protein>
<sequence>MDTPKRALEKSRDLAKLVGCNRTNIHDMARCLRRVPPAENIYNLPKFFDHQTLPLMGINEFNECVNTAFARLPEVIRAAAAYVYTGNNRCDYANGQHRFLADQVNQM</sequence>
<dbReference type="AlphaFoldDB" id="A0A915MVV1"/>
<dbReference type="Proteomes" id="UP000887561">
    <property type="component" value="Unplaced"/>
</dbReference>
<evidence type="ECO:0000313" key="2">
    <source>
        <dbReference type="WBParaSite" id="scaffold51879_cov305.g25303"/>
    </source>
</evidence>
<proteinExistence type="predicted"/>
<reference evidence="2" key="1">
    <citation type="submission" date="2022-11" db="UniProtKB">
        <authorList>
            <consortium name="WormBaseParasite"/>
        </authorList>
    </citation>
    <scope>IDENTIFICATION</scope>
</reference>
<keyword evidence="1" id="KW-1185">Reference proteome</keyword>
<evidence type="ECO:0000313" key="1">
    <source>
        <dbReference type="Proteomes" id="UP000887561"/>
    </source>
</evidence>
<dbReference type="WBParaSite" id="scaffold51879_cov305.g25303">
    <property type="protein sequence ID" value="scaffold51879_cov305.g25303"/>
    <property type="gene ID" value="scaffold51879_cov305.g25303"/>
</dbReference>
<accession>A0A915MVV1</accession>
<name>A0A915MVV1_MELJA</name>
<organism evidence="1 2">
    <name type="scientific">Meloidogyne javanica</name>
    <name type="common">Root-knot nematode worm</name>
    <dbReference type="NCBI Taxonomy" id="6303"/>
    <lineage>
        <taxon>Eukaryota</taxon>
        <taxon>Metazoa</taxon>
        <taxon>Ecdysozoa</taxon>
        <taxon>Nematoda</taxon>
        <taxon>Chromadorea</taxon>
        <taxon>Rhabditida</taxon>
        <taxon>Tylenchina</taxon>
        <taxon>Tylenchomorpha</taxon>
        <taxon>Tylenchoidea</taxon>
        <taxon>Meloidogynidae</taxon>
        <taxon>Meloidogyninae</taxon>
        <taxon>Meloidogyne</taxon>
        <taxon>Meloidogyne incognita group</taxon>
    </lineage>
</organism>